<protein>
    <submittedName>
        <fullName evidence="1">Uncharacterized protein</fullName>
    </submittedName>
</protein>
<proteinExistence type="predicted"/>
<dbReference type="GeneID" id="66082536"/>
<evidence type="ECO:0000313" key="2">
    <source>
        <dbReference type="Proteomes" id="UP001049176"/>
    </source>
</evidence>
<evidence type="ECO:0000313" key="1">
    <source>
        <dbReference type="EMBL" id="KAG7087500.1"/>
    </source>
</evidence>
<keyword evidence="2" id="KW-1185">Reference proteome</keyword>
<gene>
    <name evidence="1" type="ORF">E1B28_013461</name>
</gene>
<comment type="caution">
    <text evidence="1">The sequence shown here is derived from an EMBL/GenBank/DDBJ whole genome shotgun (WGS) entry which is preliminary data.</text>
</comment>
<organism evidence="1 2">
    <name type="scientific">Marasmius oreades</name>
    <name type="common">fairy-ring Marasmius</name>
    <dbReference type="NCBI Taxonomy" id="181124"/>
    <lineage>
        <taxon>Eukaryota</taxon>
        <taxon>Fungi</taxon>
        <taxon>Dikarya</taxon>
        <taxon>Basidiomycota</taxon>
        <taxon>Agaricomycotina</taxon>
        <taxon>Agaricomycetes</taxon>
        <taxon>Agaricomycetidae</taxon>
        <taxon>Agaricales</taxon>
        <taxon>Marasmiineae</taxon>
        <taxon>Marasmiaceae</taxon>
        <taxon>Marasmius</taxon>
    </lineage>
</organism>
<dbReference type="Proteomes" id="UP001049176">
    <property type="component" value="Chromosome 9"/>
</dbReference>
<sequence>MKAVATTSSLSRSASTFDTDVEALRKKDIPAPNYLRSFAKPFLVGPDVFEFLYWLCTCRYYHRPLQNRFLYLLGSTSSLLMKAGIGRATTLLVADEAPTNSLLTDELWIHHPKARELIVEFANSIL</sequence>
<dbReference type="EMBL" id="CM032189">
    <property type="protein sequence ID" value="KAG7087500.1"/>
    <property type="molecule type" value="Genomic_DNA"/>
</dbReference>
<dbReference type="AlphaFoldDB" id="A0A9P7UN12"/>
<dbReference type="RefSeq" id="XP_043003971.1">
    <property type="nucleotide sequence ID" value="XM_043158620.1"/>
</dbReference>
<dbReference type="KEGG" id="more:E1B28_013461"/>
<name>A0A9P7UN12_9AGAR</name>
<accession>A0A9P7UN12</accession>
<reference evidence="1" key="1">
    <citation type="journal article" date="2021" name="Genome Biol. Evol.">
        <title>The assembled and annotated genome of the fairy-ring fungus Marasmius oreades.</title>
        <authorList>
            <person name="Hiltunen M."/>
            <person name="Ament-Velasquez S.L."/>
            <person name="Johannesson H."/>
        </authorList>
    </citation>
    <scope>NUCLEOTIDE SEQUENCE</scope>
    <source>
        <strain evidence="1">03SP1</strain>
    </source>
</reference>